<evidence type="ECO:0000313" key="1">
    <source>
        <dbReference type="EMBL" id="JAE27704.1"/>
    </source>
</evidence>
<sequence length="29" mass="3570">MIFKLYEKKFSSFRANQEHVMLQDCCFII</sequence>
<dbReference type="AlphaFoldDB" id="A0A0A9GVX8"/>
<organism evidence="1">
    <name type="scientific">Arundo donax</name>
    <name type="common">Giant reed</name>
    <name type="synonym">Donax arundinaceus</name>
    <dbReference type="NCBI Taxonomy" id="35708"/>
    <lineage>
        <taxon>Eukaryota</taxon>
        <taxon>Viridiplantae</taxon>
        <taxon>Streptophyta</taxon>
        <taxon>Embryophyta</taxon>
        <taxon>Tracheophyta</taxon>
        <taxon>Spermatophyta</taxon>
        <taxon>Magnoliopsida</taxon>
        <taxon>Liliopsida</taxon>
        <taxon>Poales</taxon>
        <taxon>Poaceae</taxon>
        <taxon>PACMAD clade</taxon>
        <taxon>Arundinoideae</taxon>
        <taxon>Arundineae</taxon>
        <taxon>Arundo</taxon>
    </lineage>
</organism>
<protein>
    <submittedName>
        <fullName evidence="1">Uncharacterized protein</fullName>
    </submittedName>
</protein>
<accession>A0A0A9GVX8</accession>
<reference evidence="1" key="1">
    <citation type="submission" date="2014-09" db="EMBL/GenBank/DDBJ databases">
        <authorList>
            <person name="Magalhaes I.L.F."/>
            <person name="Oliveira U."/>
            <person name="Santos F.R."/>
            <person name="Vidigal T.H.D.A."/>
            <person name="Brescovit A.D."/>
            <person name="Santos A.J."/>
        </authorList>
    </citation>
    <scope>NUCLEOTIDE SEQUENCE</scope>
    <source>
        <tissue evidence="1">Shoot tissue taken approximately 20 cm above the soil surface</tissue>
    </source>
</reference>
<dbReference type="EMBL" id="GBRH01170192">
    <property type="protein sequence ID" value="JAE27704.1"/>
    <property type="molecule type" value="Transcribed_RNA"/>
</dbReference>
<proteinExistence type="predicted"/>
<name>A0A0A9GVX8_ARUDO</name>
<reference evidence="1" key="2">
    <citation type="journal article" date="2015" name="Data Brief">
        <title>Shoot transcriptome of the giant reed, Arundo donax.</title>
        <authorList>
            <person name="Barrero R.A."/>
            <person name="Guerrero F.D."/>
            <person name="Moolhuijzen P."/>
            <person name="Goolsby J.A."/>
            <person name="Tidwell J."/>
            <person name="Bellgard S.E."/>
            <person name="Bellgard M.I."/>
        </authorList>
    </citation>
    <scope>NUCLEOTIDE SEQUENCE</scope>
    <source>
        <tissue evidence="1">Shoot tissue taken approximately 20 cm above the soil surface</tissue>
    </source>
</reference>